<accession>A0A8D0HK53</accession>
<dbReference type="GeneTree" id="ENSGT00390000010767"/>
<dbReference type="GO" id="GO:0001164">
    <property type="term" value="F:RNA polymerase I core promoter sequence-specific DNA binding"/>
    <property type="evidence" value="ECO:0007669"/>
    <property type="project" value="TreeGrafter"/>
</dbReference>
<dbReference type="Ensembl" id="ENSSPUT00000023514.1">
    <property type="protein sequence ID" value="ENSSPUP00000022067.1"/>
    <property type="gene ID" value="ENSSPUG00000016937.1"/>
</dbReference>
<dbReference type="Proteomes" id="UP000694392">
    <property type="component" value="Unplaced"/>
</dbReference>
<dbReference type="Gene3D" id="2.130.10.10">
    <property type="entry name" value="YVTN repeat-like/Quinoprotein amine dehydrogenase"/>
    <property type="match status" value="1"/>
</dbReference>
<dbReference type="PANTHER" id="PTHR15319">
    <property type="entry name" value="TATA BOX-BINDING PROTEIN ASSOCIATED FACTOR RNA POLYMERASE I SUBUNIT C"/>
    <property type="match status" value="1"/>
</dbReference>
<reference evidence="2" key="2">
    <citation type="submission" date="2025-09" db="UniProtKB">
        <authorList>
            <consortium name="Ensembl"/>
        </authorList>
    </citation>
    <scope>IDENTIFICATION</scope>
</reference>
<proteinExistence type="predicted"/>
<dbReference type="Pfam" id="PF20641">
    <property type="entry name" value="TAF1C_beta-prop"/>
    <property type="match status" value="1"/>
</dbReference>
<sequence length="343" mass="38329">MPHDLLCTGQMQRQHRTGKAGAQTALNFVGQLSCFFLDHPDDAFSSMGRLLQENFHLGKWPVRSRVRDNVIRVTTYLQDLDAAGARSNCPQLRSNPRLRWFSHLFRDWLFELPLELLAERVHEDMAAQWERLSFDDAPTGGALAWLPEGETQPARRGCLVYPAGEAMNLLRFQEVTLKPTGEGALQPRARDLLAEFELNGLVRQVAAAHVDGDAFIGARSDHYCGVWRMPPGAAPTPLQVVHMDAPVSCLAVSPHLPGELSLCTHRGAVYLWNVETGLQRLHQDPNTMFFRDSSTWRWSEFTGHPRVLSYADCTGMKGIDLRVRPWHGLGLWMCVGGGAAAGR</sequence>
<name>A0A8D0HK53_SPHPU</name>
<dbReference type="SUPFAM" id="SSF50978">
    <property type="entry name" value="WD40 repeat-like"/>
    <property type="match status" value="1"/>
</dbReference>
<dbReference type="PANTHER" id="PTHR15319:SF1">
    <property type="entry name" value="TATA BOX-BINDING PROTEIN-ASSOCIATED FACTOR RNA POLYMERASE I SUBUNIT C"/>
    <property type="match status" value="1"/>
</dbReference>
<reference evidence="2" key="1">
    <citation type="submission" date="2025-08" db="UniProtKB">
        <authorList>
            <consortium name="Ensembl"/>
        </authorList>
    </citation>
    <scope>IDENTIFICATION</scope>
</reference>
<feature type="domain" description="TAF1C beta-propeller" evidence="1">
    <location>
        <begin position="216"/>
        <end position="328"/>
    </location>
</feature>
<keyword evidence="3" id="KW-1185">Reference proteome</keyword>
<dbReference type="GO" id="GO:0001650">
    <property type="term" value="C:fibrillar center"/>
    <property type="evidence" value="ECO:0007669"/>
    <property type="project" value="TreeGrafter"/>
</dbReference>
<dbReference type="AlphaFoldDB" id="A0A8D0HK53"/>
<dbReference type="InterPro" id="IPR038801">
    <property type="entry name" value="TAF1C"/>
</dbReference>
<dbReference type="OMA" id="RVHEDMA"/>
<dbReference type="InterPro" id="IPR015943">
    <property type="entry name" value="WD40/YVTN_repeat-like_dom_sf"/>
</dbReference>
<organism evidence="2 3">
    <name type="scientific">Sphenodon punctatus</name>
    <name type="common">Tuatara</name>
    <name type="synonym">Hatteria punctata</name>
    <dbReference type="NCBI Taxonomy" id="8508"/>
    <lineage>
        <taxon>Eukaryota</taxon>
        <taxon>Metazoa</taxon>
        <taxon>Chordata</taxon>
        <taxon>Craniata</taxon>
        <taxon>Vertebrata</taxon>
        <taxon>Euteleostomi</taxon>
        <taxon>Lepidosauria</taxon>
        <taxon>Sphenodontia</taxon>
        <taxon>Sphenodontidae</taxon>
        <taxon>Sphenodon</taxon>
    </lineage>
</organism>
<dbReference type="InterPro" id="IPR036322">
    <property type="entry name" value="WD40_repeat_dom_sf"/>
</dbReference>
<evidence type="ECO:0000313" key="3">
    <source>
        <dbReference type="Proteomes" id="UP000694392"/>
    </source>
</evidence>
<dbReference type="InterPro" id="IPR049087">
    <property type="entry name" value="TAF1C_beta-prop"/>
</dbReference>
<evidence type="ECO:0000313" key="2">
    <source>
        <dbReference type="Ensembl" id="ENSSPUP00000022067.1"/>
    </source>
</evidence>
<protein>
    <recommendedName>
        <fullName evidence="1">TAF1C beta-propeller domain-containing protein</fullName>
    </recommendedName>
</protein>
<evidence type="ECO:0000259" key="1">
    <source>
        <dbReference type="Pfam" id="PF20641"/>
    </source>
</evidence>